<feature type="compositionally biased region" description="Gly residues" evidence="11">
    <location>
        <begin position="1499"/>
        <end position="1511"/>
    </location>
</feature>
<feature type="region of interest" description="Disordered" evidence="11">
    <location>
        <begin position="211"/>
        <end position="231"/>
    </location>
</feature>
<feature type="region of interest" description="Disordered" evidence="11">
    <location>
        <begin position="854"/>
        <end position="901"/>
    </location>
</feature>
<evidence type="ECO:0000256" key="7">
    <source>
        <dbReference type="ARBA" id="ARBA00022723"/>
    </source>
</evidence>
<dbReference type="PANTHER" id="PTHR12553">
    <property type="entry name" value="ZINC PHOSPHODIESTERASE ELAC PROTEIN 2"/>
    <property type="match status" value="1"/>
</dbReference>
<dbReference type="InterPro" id="IPR036866">
    <property type="entry name" value="RibonucZ/Hydroxyglut_hydro"/>
</dbReference>
<dbReference type="Gene3D" id="3.60.15.10">
    <property type="entry name" value="Ribonuclease Z/Hydroxyacylglutathione hydrolase-like"/>
    <property type="match status" value="2"/>
</dbReference>
<evidence type="ECO:0000256" key="8">
    <source>
        <dbReference type="ARBA" id="ARBA00022759"/>
    </source>
</evidence>
<feature type="compositionally biased region" description="Low complexity" evidence="11">
    <location>
        <begin position="793"/>
        <end position="805"/>
    </location>
</feature>
<feature type="region of interest" description="Disordered" evidence="11">
    <location>
        <begin position="781"/>
        <end position="832"/>
    </location>
</feature>
<dbReference type="SUPFAM" id="SSF56281">
    <property type="entry name" value="Metallo-hydrolase/oxidoreductase"/>
    <property type="match status" value="2"/>
</dbReference>
<comment type="catalytic activity">
    <reaction evidence="1">
        <text>Endonucleolytic cleavage of RNA, removing extra 3' nucleotides from tRNA precursor, generating 3' termini of tRNAs. A 3'-hydroxy group is left at the tRNA terminus and a 5'-phosphoryl group is left at the trailer molecule.</text>
        <dbReference type="EC" id="3.1.26.11"/>
    </reaction>
</comment>
<feature type="region of interest" description="Disordered" evidence="11">
    <location>
        <begin position="294"/>
        <end position="350"/>
    </location>
</feature>
<feature type="compositionally biased region" description="Basic residues" evidence="11">
    <location>
        <begin position="959"/>
        <end position="968"/>
    </location>
</feature>
<keyword evidence="13" id="KW-1185">Reference proteome</keyword>
<keyword evidence="10" id="KW-0862">Zinc</keyword>
<protein>
    <recommendedName>
        <fullName evidence="4">ribonuclease Z</fullName>
        <ecNumber evidence="4">3.1.26.11</ecNumber>
    </recommendedName>
</protein>
<gene>
    <name evidence="12" type="ORF">C8R41DRAFT_868195</name>
</gene>
<feature type="compositionally biased region" description="Low complexity" evidence="11">
    <location>
        <begin position="563"/>
        <end position="576"/>
    </location>
</feature>
<feature type="compositionally biased region" description="Basic and acidic residues" evidence="11">
    <location>
        <begin position="991"/>
        <end position="1013"/>
    </location>
</feature>
<accession>A0ABQ8VBQ6</accession>
<feature type="region of interest" description="Disordered" evidence="11">
    <location>
        <begin position="364"/>
        <end position="386"/>
    </location>
</feature>
<evidence type="ECO:0000313" key="13">
    <source>
        <dbReference type="Proteomes" id="UP001150217"/>
    </source>
</evidence>
<feature type="region of interest" description="Disordered" evidence="11">
    <location>
        <begin position="1089"/>
        <end position="1126"/>
    </location>
</feature>
<evidence type="ECO:0000256" key="2">
    <source>
        <dbReference type="ARBA" id="ARBA00001947"/>
    </source>
</evidence>
<comment type="cofactor">
    <cofactor evidence="2">
        <name>Zn(2+)</name>
        <dbReference type="ChEBI" id="CHEBI:29105"/>
    </cofactor>
</comment>
<name>A0ABQ8VBQ6_9AGAR</name>
<keyword evidence="8" id="KW-0255">Endonuclease</keyword>
<proteinExistence type="inferred from homology"/>
<dbReference type="InterPro" id="IPR047151">
    <property type="entry name" value="RNZ2-like"/>
</dbReference>
<dbReference type="Proteomes" id="UP001150217">
    <property type="component" value="Unassembled WGS sequence"/>
</dbReference>
<dbReference type="PANTHER" id="PTHR12553:SF49">
    <property type="entry name" value="ZINC PHOSPHODIESTERASE ELAC PROTEIN 2"/>
    <property type="match status" value="1"/>
</dbReference>
<feature type="compositionally biased region" description="Basic and acidic residues" evidence="11">
    <location>
        <begin position="1094"/>
        <end position="1108"/>
    </location>
</feature>
<evidence type="ECO:0000256" key="6">
    <source>
        <dbReference type="ARBA" id="ARBA00022722"/>
    </source>
</evidence>
<feature type="region of interest" description="Disordered" evidence="11">
    <location>
        <begin position="1486"/>
        <end position="1529"/>
    </location>
</feature>
<dbReference type="EC" id="3.1.26.11" evidence="4"/>
<keyword evidence="6" id="KW-0540">Nuclease</keyword>
<organism evidence="12 13">
    <name type="scientific">Lentinula lateritia</name>
    <dbReference type="NCBI Taxonomy" id="40482"/>
    <lineage>
        <taxon>Eukaryota</taxon>
        <taxon>Fungi</taxon>
        <taxon>Dikarya</taxon>
        <taxon>Basidiomycota</taxon>
        <taxon>Agaricomycotina</taxon>
        <taxon>Agaricomycetes</taxon>
        <taxon>Agaricomycetidae</taxon>
        <taxon>Agaricales</taxon>
        <taxon>Marasmiineae</taxon>
        <taxon>Omphalotaceae</taxon>
        <taxon>Lentinula</taxon>
    </lineage>
</organism>
<comment type="similarity">
    <text evidence="3">Belongs to the RNase Z family.</text>
</comment>
<feature type="region of interest" description="Disordered" evidence="11">
    <location>
        <begin position="691"/>
        <end position="763"/>
    </location>
</feature>
<keyword evidence="5" id="KW-0819">tRNA processing</keyword>
<feature type="compositionally biased region" description="Low complexity" evidence="11">
    <location>
        <begin position="318"/>
        <end position="349"/>
    </location>
</feature>
<evidence type="ECO:0000256" key="5">
    <source>
        <dbReference type="ARBA" id="ARBA00022694"/>
    </source>
</evidence>
<evidence type="ECO:0000256" key="3">
    <source>
        <dbReference type="ARBA" id="ARBA00007823"/>
    </source>
</evidence>
<dbReference type="CDD" id="cd07718">
    <property type="entry name" value="RNaseZ_ELAC1_ELAC2-C-term-like_MBL-fold"/>
    <property type="match status" value="1"/>
</dbReference>
<reference evidence="12" key="1">
    <citation type="submission" date="2022-08" db="EMBL/GenBank/DDBJ databases">
        <title>A Global Phylogenomic Analysis of the Shiitake Genus Lentinula.</title>
        <authorList>
            <consortium name="DOE Joint Genome Institute"/>
            <person name="Sierra-Patev S."/>
            <person name="Min B."/>
            <person name="Naranjo-Ortiz M."/>
            <person name="Looney B."/>
            <person name="Konkel Z."/>
            <person name="Slot J.C."/>
            <person name="Sakamoto Y."/>
            <person name="Steenwyk J.L."/>
            <person name="Rokas A."/>
            <person name="Carro J."/>
            <person name="Camarero S."/>
            <person name="Ferreira P."/>
            <person name="Molpeceres G."/>
            <person name="Ruiz-Duenas F.J."/>
            <person name="Serrano A."/>
            <person name="Henrissat B."/>
            <person name="Drula E."/>
            <person name="Hughes K.W."/>
            <person name="Mata J.L."/>
            <person name="Ishikawa N.K."/>
            <person name="Vargas-Isla R."/>
            <person name="Ushijima S."/>
            <person name="Smith C.A."/>
            <person name="Ahrendt S."/>
            <person name="Andreopoulos W."/>
            <person name="He G."/>
            <person name="Labutti K."/>
            <person name="Lipzen A."/>
            <person name="Ng V."/>
            <person name="Riley R."/>
            <person name="Sandor L."/>
            <person name="Barry K."/>
            <person name="Martinez A.T."/>
            <person name="Xiao Y."/>
            <person name="Gibbons J.G."/>
            <person name="Terashima K."/>
            <person name="Grigoriev I.V."/>
            <person name="Hibbett D.S."/>
        </authorList>
    </citation>
    <scope>NUCLEOTIDE SEQUENCE</scope>
    <source>
        <strain evidence="12">RHP3577 ss4</strain>
    </source>
</reference>
<comment type="caution">
    <text evidence="12">The sequence shown here is derived from an EMBL/GenBank/DDBJ whole genome shotgun (WGS) entry which is preliminary data.</text>
</comment>
<evidence type="ECO:0000256" key="10">
    <source>
        <dbReference type="ARBA" id="ARBA00022833"/>
    </source>
</evidence>
<feature type="region of interest" description="Disordered" evidence="11">
    <location>
        <begin position="554"/>
        <end position="576"/>
    </location>
</feature>
<feature type="region of interest" description="Disordered" evidence="11">
    <location>
        <begin position="989"/>
        <end position="1029"/>
    </location>
</feature>
<dbReference type="EMBL" id="JANVFT010000049">
    <property type="protein sequence ID" value="KAJ4486792.1"/>
    <property type="molecule type" value="Genomic_DNA"/>
</dbReference>
<sequence length="1710" mass="189291">MAHSTPTNWGIQFLSTVSSDTDPCVVFSFEQGPDTVQGSGGGAKYIFNVGENTNRAFTQSKMSWNGTRAVFLTGVGRGMAVPRGFSGSGEFKGSPRDRVGGLSSLLMSFADGDPKYPMRVIGPPGVNHLLATQRSFVYRKNISVLSTELPFDEFVMERRIPEPIFQDGNLTVYGIPITPIYLDVAAAPLAAFNDLKRKRVDDDVTNIVADANDDLEEGHEEPPRKRVQGTKEALDMQDSNVVMSDASVPPISLANLLYTPSFTPETLSTLTLAQAQEWREMMVAIMFPRSRGVELPATTSNNSKQSQYAKGEAIPAPTSSSSIDPTSSSSIDTTTLPSTSTSTSSSSSSAARSWNYANKPYVSKFSAHTGPDTRNGGEEEEDPDEYRRPMLVTGFHKQLPRFSLSETQKALPPSALSLSYLAVGPLTRGKFDARKAEELGVPNGPLRGALTRGETVRFLVDNNGRAVRAQTHGKGKKKKKGANAGIVVDANEGERWVTVRPEDVVAPSIPPAAALILDIPTPEYIPSLLDAFREGSAYAQWCGYRPVASTIPTTESQPQFHLSPEQQENQSQQSTQIETHFTLHTIIHLIGDGVLEDPRYRAFMAGFERVGTSEAVPADMAKSAKYVVFENELKYPGVHPHHVISSPSYLPDPVTFTSSAYQQLKLAQLDPEMFRVPKFGLVPRKVLEEDLKEEEEGGKEQQDATSIGPQIPPSPELPRLPKHTTLLTANTIIPMRPLGPPRKENWVASADTPHTPQGEEWDRFHPAVAKIKNRLLAKAEAYERNSKSRSRSRSGSIFDSDSGSGHLLMGSANSVSDPIHTSAASTSEAEQVPAIHHTSAEDTTDLLDALETVDTPALEPPPVNLRNDDDRGVKSVPQGTTTLGSAESWESDPGGSVGSIGTTITIADAEDGGNTEDAASQKIPESFTSMELKLFNNSSTMLNTNADANGNTSTNGKPSFRKSRRRAGKLAPDLERERESKGLTLLSCLRESARSSGEEEEKEVKKLDGKNDSEMDGPPNPRFPDPKNPPLIVNPLKIDTHSLRLPLRNNPILKQRTAIAFRYARSSVWRYEKEMAEAMESVDMIEMSQSMKAAAEKEREEDKDEGTHELPSSESSKLNRPLDQAIQNTPVARELDRLRDILKGWRGRKRFELAFEEKEKEWVEKYISVITLGTGSAVPGKYRNVSATVIQIPEWGNILLDCGEGTWGQLCRMFGTASSTHTPTTSSSLPQSPKKQTLGVDVFLRSLKLIYISHLHADHHLGLAKILAMRQALNPPPKDPVYLVGVRGVHLYLREVCDLEGLGIEGVDVDRGKGNGVVTILSPALHWNYSQVYTPQGMWGVGGTEEWLDSKTSRRHITALCRALNLHSFTTVDVRHRTRCYGCIIHSKDGWSIVFSGDTMPSKHLVHAAKNVIKRNPGREWRADGKVKNEQITLLIHEATMSDAQADMAAAKAHSTVGQAIDIGRKMGAENVLLTHFSARQPKMPHRVFVGGRGKGRGGRGGYRGGQGRGTGDIRPDNDESTPSSFFPLSPKPTPYIATAFDYAHFTLESMWKMQFYMDGIEQSYREMVEEERDTVEERMVEEEWEEIREQEDMKVKEGERESWMMGGYEQEFGMDLGMDLGEEAEAEQMESDREVKQSFRKFQNTRWIEMLWITLRAFRFIRMKRGWNRNKDLEEEEGEVFSKPKVRIGLKVTSVPWNENKENMLRTCP</sequence>
<keyword evidence="9" id="KW-0378">Hydrolase</keyword>
<keyword evidence="7" id="KW-0479">Metal-binding</keyword>
<feature type="compositionally biased region" description="Polar residues" evidence="11">
    <location>
        <begin position="297"/>
        <end position="308"/>
    </location>
</feature>
<evidence type="ECO:0000256" key="9">
    <source>
        <dbReference type="ARBA" id="ARBA00022801"/>
    </source>
</evidence>
<evidence type="ECO:0000313" key="12">
    <source>
        <dbReference type="EMBL" id="KAJ4486792.1"/>
    </source>
</evidence>
<evidence type="ECO:0000256" key="4">
    <source>
        <dbReference type="ARBA" id="ARBA00012477"/>
    </source>
</evidence>
<feature type="region of interest" description="Disordered" evidence="11">
    <location>
        <begin position="941"/>
        <end position="977"/>
    </location>
</feature>
<feature type="compositionally biased region" description="Polar residues" evidence="11">
    <location>
        <begin position="941"/>
        <end position="957"/>
    </location>
</feature>
<feature type="compositionally biased region" description="Pro residues" evidence="11">
    <location>
        <begin position="1018"/>
        <end position="1029"/>
    </location>
</feature>
<evidence type="ECO:0000256" key="1">
    <source>
        <dbReference type="ARBA" id="ARBA00000402"/>
    </source>
</evidence>
<evidence type="ECO:0000256" key="11">
    <source>
        <dbReference type="SAM" id="MobiDB-lite"/>
    </source>
</evidence>